<evidence type="ECO:0000256" key="5">
    <source>
        <dbReference type="SAM" id="MobiDB-lite"/>
    </source>
</evidence>
<dbReference type="InterPro" id="IPR002491">
    <property type="entry name" value="ABC_transptr_periplasmic_BD"/>
</dbReference>
<keyword evidence="4 6" id="KW-0732">Signal</keyword>
<dbReference type="SUPFAM" id="SSF53807">
    <property type="entry name" value="Helical backbone' metal receptor"/>
    <property type="match status" value="1"/>
</dbReference>
<dbReference type="PROSITE" id="PS50983">
    <property type="entry name" value="FE_B12_PBP"/>
    <property type="match status" value="1"/>
</dbReference>
<accession>A0AAU8N3Y0</accession>
<keyword evidence="3" id="KW-0813">Transport</keyword>
<comment type="subcellular location">
    <subcellularLocation>
        <location evidence="1">Cell envelope</location>
    </subcellularLocation>
</comment>
<evidence type="ECO:0000313" key="8">
    <source>
        <dbReference type="EMBL" id="XCP82105.1"/>
    </source>
</evidence>
<dbReference type="PANTHER" id="PTHR30532">
    <property type="entry name" value="IRON III DICITRATE-BINDING PERIPLASMIC PROTEIN"/>
    <property type="match status" value="1"/>
</dbReference>
<dbReference type="GO" id="GO:1901678">
    <property type="term" value="P:iron coordination entity transport"/>
    <property type="evidence" value="ECO:0007669"/>
    <property type="project" value="UniProtKB-ARBA"/>
</dbReference>
<dbReference type="Gene3D" id="3.40.50.1980">
    <property type="entry name" value="Nitrogenase molybdenum iron protein domain"/>
    <property type="match status" value="2"/>
</dbReference>
<feature type="compositionally biased region" description="Low complexity" evidence="5">
    <location>
        <begin position="41"/>
        <end position="61"/>
    </location>
</feature>
<dbReference type="InterPro" id="IPR051313">
    <property type="entry name" value="Bact_iron-sidero_bind"/>
</dbReference>
<dbReference type="EMBL" id="CP159989">
    <property type="protein sequence ID" value="XCP82105.1"/>
    <property type="molecule type" value="Genomic_DNA"/>
</dbReference>
<reference evidence="8" key="1">
    <citation type="submission" date="2024-05" db="EMBL/GenBank/DDBJ databases">
        <title>Draft genome assemblies of 36 bacteria isolated from hibernating arctic ground squirrels.</title>
        <authorList>
            <person name="McKee H."/>
            <person name="Mullen L."/>
            <person name="Drown D.M."/>
            <person name="Duddleston K.N."/>
        </authorList>
    </citation>
    <scope>NUCLEOTIDE SEQUENCE</scope>
    <source>
        <strain evidence="8">AR004</strain>
    </source>
</reference>
<name>A0AAU8N3Y0_9ACTO</name>
<dbReference type="PROSITE" id="PS51318">
    <property type="entry name" value="TAT"/>
    <property type="match status" value="1"/>
</dbReference>
<evidence type="ECO:0000256" key="4">
    <source>
        <dbReference type="ARBA" id="ARBA00022729"/>
    </source>
</evidence>
<evidence type="ECO:0000256" key="3">
    <source>
        <dbReference type="ARBA" id="ARBA00022448"/>
    </source>
</evidence>
<evidence type="ECO:0000259" key="7">
    <source>
        <dbReference type="PROSITE" id="PS50983"/>
    </source>
</evidence>
<feature type="chain" id="PRO_5043739656" evidence="6">
    <location>
        <begin position="33"/>
        <end position="354"/>
    </location>
</feature>
<evidence type="ECO:0000256" key="1">
    <source>
        <dbReference type="ARBA" id="ARBA00004196"/>
    </source>
</evidence>
<protein>
    <submittedName>
        <fullName evidence="8">ABC transporter substrate-binding protein</fullName>
    </submittedName>
</protein>
<feature type="signal peptide" evidence="6">
    <location>
        <begin position="1"/>
        <end position="32"/>
    </location>
</feature>
<comment type="similarity">
    <text evidence="2">Belongs to the bacterial solute-binding protein 8 family.</text>
</comment>
<dbReference type="Pfam" id="PF01497">
    <property type="entry name" value="Peripla_BP_2"/>
    <property type="match status" value="1"/>
</dbReference>
<feature type="domain" description="Fe/B12 periplasmic-binding" evidence="7">
    <location>
        <begin position="82"/>
        <end position="353"/>
    </location>
</feature>
<dbReference type="PROSITE" id="PS51257">
    <property type="entry name" value="PROKAR_LIPOPROTEIN"/>
    <property type="match status" value="1"/>
</dbReference>
<evidence type="ECO:0000256" key="2">
    <source>
        <dbReference type="ARBA" id="ARBA00008814"/>
    </source>
</evidence>
<dbReference type="InterPro" id="IPR006311">
    <property type="entry name" value="TAT_signal"/>
</dbReference>
<proteinExistence type="inferred from homology"/>
<evidence type="ECO:0000256" key="6">
    <source>
        <dbReference type="SAM" id="SignalP"/>
    </source>
</evidence>
<gene>
    <name evidence="8" type="ORF">ABXS69_09125</name>
</gene>
<dbReference type="PANTHER" id="PTHR30532:SF28">
    <property type="entry name" value="PETROBACTIN-BINDING PROTEIN YCLQ"/>
    <property type="match status" value="1"/>
</dbReference>
<dbReference type="RefSeq" id="WP_366180350.1">
    <property type="nucleotide sequence ID" value="NZ_CP159989.1"/>
</dbReference>
<sequence length="354" mass="36531">MTPRRHLFAQLPLTRRGALSGAGALSMAAVLAACGSKKEGGSQAASGGPAAEGSAASASAAPTSVSIEDNHGTVTISLPPATVVSTDNRTFEVLANWGVTLAAVPKKIIPSTITAYSGNGVVDLGNHREPDFDALIAAAPDLIIIGQRFTQHYDRIVKDNPEAAVIDLEPREGQPLDAELSREVTALGRIFNKTAEADKLVADLGSAIERAKGAYDPSHKVMAVNVSGGNIGYVGPGKGRTWGPIFGLLGLTPALQVDGATNDHKGDDISVEAIAEANPDWILVLDRDAAIKANDPSYVPAKDVIAGNAALQGVTAVSKGQIVYAPADTYTNESIITYTEILTSIADAFSGKAS</sequence>
<organism evidence="8">
    <name type="scientific">Actinomyces timonensis</name>
    <dbReference type="NCBI Taxonomy" id="1288391"/>
    <lineage>
        <taxon>Bacteria</taxon>
        <taxon>Bacillati</taxon>
        <taxon>Actinomycetota</taxon>
        <taxon>Actinomycetes</taxon>
        <taxon>Actinomycetales</taxon>
        <taxon>Actinomycetaceae</taxon>
        <taxon>Actinomyces</taxon>
    </lineage>
</organism>
<dbReference type="GO" id="GO:0030288">
    <property type="term" value="C:outer membrane-bounded periplasmic space"/>
    <property type="evidence" value="ECO:0007669"/>
    <property type="project" value="TreeGrafter"/>
</dbReference>
<feature type="region of interest" description="Disordered" evidence="5">
    <location>
        <begin position="41"/>
        <end position="64"/>
    </location>
</feature>
<dbReference type="AlphaFoldDB" id="A0AAU8N3Y0"/>